<comment type="caution">
    <text evidence="1">The sequence shown here is derived from an EMBL/GenBank/DDBJ whole genome shotgun (WGS) entry which is preliminary data.</text>
</comment>
<dbReference type="OrthoDB" id="9818994at2"/>
<dbReference type="EMBL" id="QOHO01000016">
    <property type="protein sequence ID" value="RFZ80016.1"/>
    <property type="molecule type" value="Genomic_DNA"/>
</dbReference>
<protein>
    <submittedName>
        <fullName evidence="1">Uncharacterized protein</fullName>
    </submittedName>
</protein>
<organism evidence="1 2">
    <name type="scientific">Lacrimispora amygdalina</name>
    <dbReference type="NCBI Taxonomy" id="253257"/>
    <lineage>
        <taxon>Bacteria</taxon>
        <taxon>Bacillati</taxon>
        <taxon>Bacillota</taxon>
        <taxon>Clostridia</taxon>
        <taxon>Lachnospirales</taxon>
        <taxon>Lachnospiraceae</taxon>
        <taxon>Lacrimispora</taxon>
    </lineage>
</organism>
<gene>
    <name evidence="1" type="ORF">DS742_06035</name>
</gene>
<accession>A0A3E2NG95</accession>
<reference evidence="1 2" key="1">
    <citation type="submission" date="2018-07" db="EMBL/GenBank/DDBJ databases">
        <title>New species, Clostridium PI-S10-A1B.</title>
        <authorList>
            <person name="Krishna G."/>
            <person name="Summeta K."/>
            <person name="Shikha S."/>
            <person name="Prabhu P.B."/>
            <person name="Suresh K."/>
        </authorList>
    </citation>
    <scope>NUCLEOTIDE SEQUENCE [LARGE SCALE GENOMIC DNA]</scope>
    <source>
        <strain evidence="1 2">PI-S10-A1B</strain>
    </source>
</reference>
<evidence type="ECO:0000313" key="2">
    <source>
        <dbReference type="Proteomes" id="UP000260680"/>
    </source>
</evidence>
<dbReference type="Proteomes" id="UP000260680">
    <property type="component" value="Unassembled WGS sequence"/>
</dbReference>
<dbReference type="RefSeq" id="WP_117416100.1">
    <property type="nucleotide sequence ID" value="NZ_QOHO01000016.1"/>
</dbReference>
<proteinExistence type="predicted"/>
<evidence type="ECO:0000313" key="1">
    <source>
        <dbReference type="EMBL" id="RFZ80016.1"/>
    </source>
</evidence>
<sequence length="79" mass="8918">MNQIVSLFMFSCGDYEKVKQDEMKKQFDMKMDGRCPIPAEIGGVKTCPLRINNPDYVEGGDMPKTIANSCDKCIYCAKK</sequence>
<dbReference type="AlphaFoldDB" id="A0A3E2NG95"/>
<name>A0A3E2NG95_9FIRM</name>